<dbReference type="Pfam" id="PF10206">
    <property type="entry name" value="WRW"/>
    <property type="match status" value="1"/>
</dbReference>
<evidence type="ECO:0000256" key="5">
    <source>
        <dbReference type="ARBA" id="ARBA00022781"/>
    </source>
</evidence>
<accession>A0A8S3V6D8</accession>
<evidence type="ECO:0000256" key="1">
    <source>
        <dbReference type="ARBA" id="ARBA00004325"/>
    </source>
</evidence>
<dbReference type="EMBL" id="CAJPWZ010003049">
    <property type="protein sequence ID" value="CAG2250384.1"/>
    <property type="molecule type" value="Genomic_DNA"/>
</dbReference>
<dbReference type="InterPro" id="IPR019344">
    <property type="entry name" value="F1F0-ATPsyn_F_prd"/>
</dbReference>
<organism evidence="11 12">
    <name type="scientific">Mytilus edulis</name>
    <name type="common">Blue mussel</name>
    <dbReference type="NCBI Taxonomy" id="6550"/>
    <lineage>
        <taxon>Eukaryota</taxon>
        <taxon>Metazoa</taxon>
        <taxon>Spiralia</taxon>
        <taxon>Lophotrochozoa</taxon>
        <taxon>Mollusca</taxon>
        <taxon>Bivalvia</taxon>
        <taxon>Autobranchia</taxon>
        <taxon>Pteriomorphia</taxon>
        <taxon>Mytilida</taxon>
        <taxon>Mytiloidea</taxon>
        <taxon>Mytilidae</taxon>
        <taxon>Mytilinae</taxon>
        <taxon>Mytilus</taxon>
    </lineage>
</organism>
<sequence>MNDDIHFVRAHEKIKLESCADAFLTWFPVSFCCFSVPEKRSEGTGQGHSQTKLDLIYLQCPSWVPGETSWENIQKKFGKGTGFTQALPKLFQYFGAGTYPKEFNPRVHGPYYPSRNYAKADVSFWDCKLGELPKWFGRRQLGVRPFSMVLSRRMWTVMQKYKTSAASMYFIWLYGAVGMTYFYIMQYPKYSNERHSKYH</sequence>
<evidence type="ECO:0000256" key="4">
    <source>
        <dbReference type="ARBA" id="ARBA00022547"/>
    </source>
</evidence>
<keyword evidence="5" id="KW-0375">Hydrogen ion transport</keyword>
<keyword evidence="8 10" id="KW-0472">Membrane</keyword>
<keyword evidence="6" id="KW-0406">Ion transport</keyword>
<evidence type="ECO:0000256" key="7">
    <source>
        <dbReference type="ARBA" id="ARBA00023128"/>
    </source>
</evidence>
<dbReference type="GO" id="GO:0006754">
    <property type="term" value="P:ATP biosynthetic process"/>
    <property type="evidence" value="ECO:0007669"/>
    <property type="project" value="UniProtKB-KW"/>
</dbReference>
<keyword evidence="10" id="KW-1133">Transmembrane helix</keyword>
<keyword evidence="9" id="KW-0066">ATP synthesis</keyword>
<dbReference type="GO" id="GO:1902600">
    <property type="term" value="P:proton transmembrane transport"/>
    <property type="evidence" value="ECO:0007669"/>
    <property type="project" value="UniProtKB-KW"/>
</dbReference>
<evidence type="ECO:0000256" key="10">
    <source>
        <dbReference type="SAM" id="Phobius"/>
    </source>
</evidence>
<keyword evidence="10" id="KW-0812">Transmembrane</keyword>
<name>A0A8S3V6D8_MYTED</name>
<comment type="similarity">
    <text evidence="2">Belongs to the ATPase F chain family.</text>
</comment>
<evidence type="ECO:0000256" key="2">
    <source>
        <dbReference type="ARBA" id="ARBA00005895"/>
    </source>
</evidence>
<comment type="caution">
    <text evidence="11">The sequence shown here is derived from an EMBL/GenBank/DDBJ whole genome shotgun (WGS) entry which is preliminary data.</text>
</comment>
<keyword evidence="3" id="KW-0813">Transport</keyword>
<proteinExistence type="inferred from homology"/>
<evidence type="ECO:0000256" key="8">
    <source>
        <dbReference type="ARBA" id="ARBA00023136"/>
    </source>
</evidence>
<protein>
    <submittedName>
        <fullName evidence="11">ATPeF0F</fullName>
    </submittedName>
</protein>
<dbReference type="GO" id="GO:0045259">
    <property type="term" value="C:proton-transporting ATP synthase complex"/>
    <property type="evidence" value="ECO:0007669"/>
    <property type="project" value="UniProtKB-KW"/>
</dbReference>
<keyword evidence="4" id="KW-0138">CF(0)</keyword>
<evidence type="ECO:0000313" key="11">
    <source>
        <dbReference type="EMBL" id="CAG2250384.1"/>
    </source>
</evidence>
<comment type="subcellular location">
    <subcellularLocation>
        <location evidence="1">Mitochondrion membrane</location>
    </subcellularLocation>
</comment>
<evidence type="ECO:0000256" key="9">
    <source>
        <dbReference type="ARBA" id="ARBA00023310"/>
    </source>
</evidence>
<keyword evidence="12" id="KW-1185">Reference proteome</keyword>
<feature type="transmembrane region" description="Helical" evidence="10">
    <location>
        <begin position="166"/>
        <end position="184"/>
    </location>
</feature>
<gene>
    <name evidence="11" type="ORF">MEDL_62104</name>
</gene>
<dbReference type="GO" id="GO:0031966">
    <property type="term" value="C:mitochondrial membrane"/>
    <property type="evidence" value="ECO:0007669"/>
    <property type="project" value="UniProtKB-SubCell"/>
</dbReference>
<dbReference type="Proteomes" id="UP000683360">
    <property type="component" value="Unassembled WGS sequence"/>
</dbReference>
<evidence type="ECO:0000313" key="12">
    <source>
        <dbReference type="Proteomes" id="UP000683360"/>
    </source>
</evidence>
<keyword evidence="7" id="KW-0496">Mitochondrion</keyword>
<dbReference type="AlphaFoldDB" id="A0A8S3V6D8"/>
<evidence type="ECO:0000256" key="3">
    <source>
        <dbReference type="ARBA" id="ARBA00022448"/>
    </source>
</evidence>
<dbReference type="OrthoDB" id="8921675at2759"/>
<evidence type="ECO:0000256" key="6">
    <source>
        <dbReference type="ARBA" id="ARBA00023065"/>
    </source>
</evidence>
<reference evidence="11" key="1">
    <citation type="submission" date="2021-03" db="EMBL/GenBank/DDBJ databases">
        <authorList>
            <person name="Bekaert M."/>
        </authorList>
    </citation>
    <scope>NUCLEOTIDE SEQUENCE</scope>
</reference>